<dbReference type="EMBL" id="AP014633">
    <property type="protein sequence ID" value="BAP56327.1"/>
    <property type="molecule type" value="Genomic_DNA"/>
</dbReference>
<evidence type="ECO:0000313" key="3">
    <source>
        <dbReference type="Proteomes" id="UP000031623"/>
    </source>
</evidence>
<reference evidence="2 3" key="1">
    <citation type="journal article" date="2014" name="ISME J.">
        <title>Ecophysiology of Thioploca ingrica as revealed by the complete genome sequence supplemented with proteomic evidence.</title>
        <authorList>
            <person name="Kojima H."/>
            <person name="Ogura Y."/>
            <person name="Yamamoto N."/>
            <person name="Togashi T."/>
            <person name="Mori H."/>
            <person name="Watanabe T."/>
            <person name="Nemoto F."/>
            <person name="Kurokawa K."/>
            <person name="Hayashi T."/>
            <person name="Fukui M."/>
        </authorList>
    </citation>
    <scope>NUCLEOTIDE SEQUENCE [LARGE SCALE GENOMIC DNA]</scope>
</reference>
<dbReference type="AlphaFoldDB" id="A0A090AKX5"/>
<accession>A0A090AKX5</accession>
<feature type="domain" description="DUF5615" evidence="1">
    <location>
        <begin position="1"/>
        <end position="108"/>
    </location>
</feature>
<dbReference type="Proteomes" id="UP000031623">
    <property type="component" value="Chromosome"/>
</dbReference>
<evidence type="ECO:0000259" key="1">
    <source>
        <dbReference type="Pfam" id="PF18480"/>
    </source>
</evidence>
<dbReference type="KEGG" id="tig:THII_2030"/>
<evidence type="ECO:0000313" key="2">
    <source>
        <dbReference type="EMBL" id="BAP56327.1"/>
    </source>
</evidence>
<proteinExistence type="predicted"/>
<dbReference type="InterPro" id="IPR041049">
    <property type="entry name" value="DUF5615"/>
</dbReference>
<dbReference type="STRING" id="40754.THII_2030"/>
<organism evidence="2 3">
    <name type="scientific">Thioploca ingrica</name>
    <dbReference type="NCBI Taxonomy" id="40754"/>
    <lineage>
        <taxon>Bacteria</taxon>
        <taxon>Pseudomonadati</taxon>
        <taxon>Pseudomonadota</taxon>
        <taxon>Gammaproteobacteria</taxon>
        <taxon>Thiotrichales</taxon>
        <taxon>Thiotrichaceae</taxon>
        <taxon>Thioploca</taxon>
    </lineage>
</organism>
<dbReference type="Pfam" id="PF18480">
    <property type="entry name" value="DUF5615"/>
    <property type="match status" value="1"/>
</dbReference>
<sequence>MKLLLDQDVYAATARFLQNLGHEVLSAEQLGKAMATDEDLLRTAQAQGRLFVTRDRDFGHLVFVKGLGGGVLYLRLLPSTREAVHQELAEVLNRYTEAQLVNAFVVIEAEGHRFRSLPAI</sequence>
<gene>
    <name evidence="2" type="ORF">THII_2030</name>
</gene>
<name>A0A090AKX5_9GAMM</name>
<dbReference type="HOGENOM" id="CLU_150003_0_1_6"/>
<dbReference type="OrthoDB" id="9806751at2"/>
<keyword evidence="3" id="KW-1185">Reference proteome</keyword>
<protein>
    <recommendedName>
        <fullName evidence="1">DUF5615 domain-containing protein</fullName>
    </recommendedName>
</protein>